<dbReference type="PROSITE" id="PS00028">
    <property type="entry name" value="ZINC_FINGER_C2H2_1"/>
    <property type="match status" value="3"/>
</dbReference>
<dbReference type="SMART" id="SM00355">
    <property type="entry name" value="ZnF_C2H2"/>
    <property type="match status" value="9"/>
</dbReference>
<evidence type="ECO:0000256" key="1">
    <source>
        <dbReference type="ARBA" id="ARBA00023125"/>
    </source>
</evidence>
<dbReference type="Gene3D" id="3.30.160.60">
    <property type="entry name" value="Classic Zinc Finger"/>
    <property type="match status" value="2"/>
</dbReference>
<name>H2N2X6_ORYLA</name>
<feature type="region of interest" description="Disordered" evidence="3">
    <location>
        <begin position="1492"/>
        <end position="1616"/>
    </location>
</feature>
<dbReference type="InParanoid" id="H2N2X6"/>
<feature type="region of interest" description="Disordered" evidence="3">
    <location>
        <begin position="946"/>
        <end position="966"/>
    </location>
</feature>
<feature type="compositionally biased region" description="Basic and acidic residues" evidence="3">
    <location>
        <begin position="1514"/>
        <end position="1545"/>
    </location>
</feature>
<evidence type="ECO:0000313" key="7">
    <source>
        <dbReference type="Proteomes" id="UP000001038"/>
    </source>
</evidence>
<dbReference type="GO" id="GO:0003677">
    <property type="term" value="F:DNA binding"/>
    <property type="evidence" value="ECO:0007669"/>
    <property type="project" value="UniProtKB-KW"/>
</dbReference>
<dbReference type="InterPro" id="IPR029526">
    <property type="entry name" value="PGBD"/>
</dbReference>
<proteinExistence type="predicted"/>
<keyword evidence="2" id="KW-0479">Metal-binding</keyword>
<dbReference type="InterPro" id="IPR057618">
    <property type="entry name" value="Znf_POGZ/Z280C-D-like"/>
</dbReference>
<dbReference type="PROSITE" id="PS50157">
    <property type="entry name" value="ZINC_FINGER_C2H2_2"/>
    <property type="match status" value="1"/>
</dbReference>
<dbReference type="Pfam" id="PF25429">
    <property type="entry name" value="zf-POGZ"/>
    <property type="match status" value="1"/>
</dbReference>
<evidence type="ECO:0000256" key="3">
    <source>
        <dbReference type="SAM" id="MobiDB-lite"/>
    </source>
</evidence>
<evidence type="ECO:0000256" key="2">
    <source>
        <dbReference type="PROSITE-ProRule" id="PRU00042"/>
    </source>
</evidence>
<feature type="region of interest" description="Disordered" evidence="3">
    <location>
        <begin position="331"/>
        <end position="369"/>
    </location>
</feature>
<dbReference type="InterPro" id="IPR006600">
    <property type="entry name" value="HTH_CenpB_DNA-bd_dom"/>
</dbReference>
<dbReference type="Ensembl" id="ENSORLT00000025817.2">
    <property type="protein sequence ID" value="ENSORLP00000025816.2"/>
    <property type="gene ID" value="ENSORLG00000020844.2"/>
</dbReference>
<dbReference type="HOGENOM" id="CLU_013052_3_0_1"/>
<sequence length="1647" mass="184605">MQLPTTLTLCTSTGNLTVTQMSGANTLKLATSPALPAGSAIGVSRATPPNSAPGPALSAITSVSVPTAPTREPPRVVMSVEQFYYGTFEGDLSLRKTQPVGPQTPPFICQICSHQAENNLRLMQHTLQHSELIGGGSCTDKHCCRFCYRQFSSPAQLQNHQEQVHGPAPSSCMCRICEWAFENEPAFLNHMKSSHKPGEMPYACQVCSFRSSFYSDVLQHFASFHRESCFLLCVFCLKVTRNPVSYQQHLLRHQVSQAFHCNRCRLQFVLLKDKMQHKLENHRSFRRPKQLEGLPPGSKVTIRTYGKVRPQVMPTRGRLLQSPASLIQPIRIKTEPQKSPLSKNPSIPNKCPKSPSRRVRRDHSGRTSSADGPVVCLECGANVWDFSAHYPTHVHCLLCPYSSCCSRAYASHMIQHHLPRSRDKVLPLHRRPPPCVFVLRCSHCDFSPLTGDQMAEHLLKTDHHSATCSTFTYVELDLKFCLNEEQQLPCDGEPEQNQDLDSSWRSADSWKDPAEIPDARLSVLPFTQTSGPNHNLPKNGDAIDFFNLLFPAALMELIAKETNNHVKTCSFLGHGTPGWVPVTTHEIKGFLGLVILMGIQILPDPSQYWSLNHYDNSYTFYRTMSFQRFKQIADNIRMGSFLHSEYCGTTDPLHIFRPMMELLGGAMWTTYQPNCCLTIDRALLPSMEEDCCQTKGRPQTQPQVWLLCDSKSGYCHRLFFQVGEKGGQDLGFSVVPKLVKDLENRQHQVYLTNSLASVPLMRRLLEQGIYASSSFPPPNPILPRELWESGQLEKAGDFLQRQCGPLLATRWRDTKEMGCLTTNATAGEPDVVWRRSQTKPGGLDPINRPMAFRLLQENMRGVDICKQLLACNPLGGIVQDRHWRSFFWFLVNLSIVNAFIVLRESRKENPPTWVQDGLFSQVNFRRRLGNQLAKCAQKYLDSTDVSSPRRAAAEGQQEPTKQRHRMAKISNVPKSCKNCNLKELRRDSVHGCVACKASLCNEPLCFWEFHGLSPLNKGSTKVGFLRDALSGAVDVDEGAEDLDQAMAPVEDLDYSDEENLDELPDADGTETIKDACVSRETHSVSPSPSTAAAKDQEDVLTARQLRIVLFALCSGVQPASRVFSTEAPLIRSWLKEARRRVGQKAADPGSERMAAWVLSMREQQLPISEGALLHKASTLKQKGAFSDSFRISYDWAVSFLLQHQLGPHPAGRTAVLAPPPFLEAKVRAFREFTQRVVRVHGVPETCVAAMDELCLFVDWQLAQDRSRSSEALEFSGSVPAVTVFLTVLADGTALPSLLLTSRPVPPKVLPESVLLEAGPESLSAEDSLDLWTNKVWLPHVCAEPRKSVLVLDRHREHLGDQFLTSTAGSLSLLAVIPRGCSWWLQPMEVCLKPALQRLLLCRWTSFVAGNPPQLQDASPQQLQTHVIQLLVEWLMEALDHLKTLPHMLRRSFQVTELLPPHREEPQGPPLQPEEVQAHLLKALMEELLGGEGSQEMMESDKESDEGQQGEEEQEGRKKGGMEEEPEKRKEESDQCEKVEQGHVRTDGGGGQQGGGQEEHTVREDRGEKGDTKSGEEEEKEEHAGNRGEETKDRITAEVDGKEEEKEEWEEVSKERRETRIVIGEEVGDEWKITGKSRAEEEQRRDGS</sequence>
<dbReference type="InterPro" id="IPR013087">
    <property type="entry name" value="Znf_C2H2_type"/>
</dbReference>
<reference evidence="6 7" key="1">
    <citation type="journal article" date="2007" name="Nature">
        <title>The medaka draft genome and insights into vertebrate genome evolution.</title>
        <authorList>
            <person name="Kasahara M."/>
            <person name="Naruse K."/>
            <person name="Sasaki S."/>
            <person name="Nakatani Y."/>
            <person name="Qu W."/>
            <person name="Ahsan B."/>
            <person name="Yamada T."/>
            <person name="Nagayasu Y."/>
            <person name="Doi K."/>
            <person name="Kasai Y."/>
            <person name="Jindo T."/>
            <person name="Kobayashi D."/>
            <person name="Shimada A."/>
            <person name="Toyoda A."/>
            <person name="Kuroki Y."/>
            <person name="Fujiyama A."/>
            <person name="Sasaki T."/>
            <person name="Shimizu A."/>
            <person name="Asakawa S."/>
            <person name="Shimizu N."/>
            <person name="Hashimoto S."/>
            <person name="Yang J."/>
            <person name="Lee Y."/>
            <person name="Matsushima K."/>
            <person name="Sugano S."/>
            <person name="Sakaizumi M."/>
            <person name="Narita T."/>
            <person name="Ohishi K."/>
            <person name="Haga S."/>
            <person name="Ohta F."/>
            <person name="Nomoto H."/>
            <person name="Nogata K."/>
            <person name="Morishita T."/>
            <person name="Endo T."/>
            <person name="Shin-I T."/>
            <person name="Takeda H."/>
            <person name="Morishita S."/>
            <person name="Kohara Y."/>
        </authorList>
    </citation>
    <scope>NUCLEOTIDE SEQUENCE [LARGE SCALE GENOMIC DNA]</scope>
    <source>
        <strain evidence="6 7">Hd-rR</strain>
    </source>
</reference>
<accession>H2N2X6</accession>
<dbReference type="STRING" id="8090.ENSORLP00000025816"/>
<reference evidence="6" key="2">
    <citation type="submission" date="2025-08" db="UniProtKB">
        <authorList>
            <consortium name="Ensembl"/>
        </authorList>
    </citation>
    <scope>IDENTIFICATION</scope>
    <source>
        <strain evidence="6">Hd-rR</strain>
    </source>
</reference>
<feature type="compositionally biased region" description="Gly residues" evidence="3">
    <location>
        <begin position="1546"/>
        <end position="1555"/>
    </location>
</feature>
<dbReference type="PROSITE" id="PS51253">
    <property type="entry name" value="HTH_CENPB"/>
    <property type="match status" value="1"/>
</dbReference>
<protein>
    <submittedName>
        <fullName evidence="6">Pogo transposable element derived with ZNF domain b</fullName>
    </submittedName>
</protein>
<dbReference type="GeneTree" id="ENSGT00940000163854"/>
<dbReference type="PANTHER" id="PTHR46599:SF1">
    <property type="entry name" value="POGO TRANSPOSABLE ELEMENT WITH ZNF DOMAIN"/>
    <property type="match status" value="1"/>
</dbReference>
<evidence type="ECO:0000313" key="6">
    <source>
        <dbReference type="Ensembl" id="ENSORLP00000025816.2"/>
    </source>
</evidence>
<reference evidence="6" key="3">
    <citation type="submission" date="2025-09" db="UniProtKB">
        <authorList>
            <consortium name="Ensembl"/>
        </authorList>
    </citation>
    <scope>IDENTIFICATION</scope>
    <source>
        <strain evidence="6">Hd-rR</strain>
    </source>
</reference>
<dbReference type="Proteomes" id="UP000001038">
    <property type="component" value="Chromosome 16"/>
</dbReference>
<dbReference type="InterPro" id="IPR036236">
    <property type="entry name" value="Znf_C2H2_sf"/>
</dbReference>
<feature type="compositionally biased region" description="Polar residues" evidence="3">
    <location>
        <begin position="337"/>
        <end position="347"/>
    </location>
</feature>
<keyword evidence="2" id="KW-0862">Zinc</keyword>
<keyword evidence="2" id="KW-0863">Zinc-finger</keyword>
<evidence type="ECO:0000259" key="5">
    <source>
        <dbReference type="PROSITE" id="PS51253"/>
    </source>
</evidence>
<feature type="compositionally biased region" description="Acidic residues" evidence="3">
    <location>
        <begin position="1501"/>
        <end position="1513"/>
    </location>
</feature>
<dbReference type="PANTHER" id="PTHR46599">
    <property type="entry name" value="PIGGYBAC TRANSPOSABLE ELEMENT-DERIVED PROTEIN 4"/>
    <property type="match status" value="1"/>
</dbReference>
<dbReference type="SUPFAM" id="SSF57667">
    <property type="entry name" value="beta-beta-alpha zinc fingers"/>
    <property type="match status" value="1"/>
</dbReference>
<dbReference type="GO" id="GO:0008270">
    <property type="term" value="F:zinc ion binding"/>
    <property type="evidence" value="ECO:0007669"/>
    <property type="project" value="UniProtKB-KW"/>
</dbReference>
<keyword evidence="7" id="KW-1185">Reference proteome</keyword>
<feature type="domain" description="HTH CENPB-type" evidence="5">
    <location>
        <begin position="1137"/>
        <end position="1209"/>
    </location>
</feature>
<dbReference type="Pfam" id="PF13843">
    <property type="entry name" value="DDE_Tnp_1_7"/>
    <property type="match status" value="1"/>
</dbReference>
<feature type="domain" description="C2H2-type" evidence="4">
    <location>
        <begin position="142"/>
        <end position="165"/>
    </location>
</feature>
<keyword evidence="1" id="KW-0238">DNA-binding</keyword>
<feature type="compositionally biased region" description="Basic and acidic residues" evidence="3">
    <location>
        <begin position="1556"/>
        <end position="1603"/>
    </location>
</feature>
<evidence type="ECO:0000259" key="4">
    <source>
        <dbReference type="PROSITE" id="PS50157"/>
    </source>
</evidence>
<organism evidence="6 7">
    <name type="scientific">Oryzias latipes</name>
    <name type="common">Japanese rice fish</name>
    <name type="synonym">Japanese killifish</name>
    <dbReference type="NCBI Taxonomy" id="8090"/>
    <lineage>
        <taxon>Eukaryota</taxon>
        <taxon>Metazoa</taxon>
        <taxon>Chordata</taxon>
        <taxon>Craniata</taxon>
        <taxon>Vertebrata</taxon>
        <taxon>Euteleostomi</taxon>
        <taxon>Actinopterygii</taxon>
        <taxon>Neopterygii</taxon>
        <taxon>Teleostei</taxon>
        <taxon>Neoteleostei</taxon>
        <taxon>Acanthomorphata</taxon>
        <taxon>Ovalentaria</taxon>
        <taxon>Atherinomorphae</taxon>
        <taxon>Beloniformes</taxon>
        <taxon>Adrianichthyidae</taxon>
        <taxon>Oryziinae</taxon>
        <taxon>Oryzias</taxon>
    </lineage>
</organism>
<dbReference type="Bgee" id="ENSORLG00000020844">
    <property type="expression patterns" value="Expressed in ovary and 14 other cell types or tissues"/>
</dbReference>